<gene>
    <name evidence="5" type="ORF">GCM10009838_75200</name>
</gene>
<dbReference type="PROSITE" id="PS00211">
    <property type="entry name" value="ABC_TRANSPORTER_1"/>
    <property type="match status" value="2"/>
</dbReference>
<dbReference type="PANTHER" id="PTHR42855">
    <property type="entry name" value="ABC TRANSPORTER ATP-BINDING SUBUNIT"/>
    <property type="match status" value="1"/>
</dbReference>
<dbReference type="Pfam" id="PF12848">
    <property type="entry name" value="ABC_tran_Xtn"/>
    <property type="match status" value="1"/>
</dbReference>
<evidence type="ECO:0000313" key="5">
    <source>
        <dbReference type="EMBL" id="GAA1998804.1"/>
    </source>
</evidence>
<keyword evidence="1" id="KW-0547">Nucleotide-binding</keyword>
<feature type="domain" description="ABC transporter" evidence="4">
    <location>
        <begin position="294"/>
        <end position="525"/>
    </location>
</feature>
<dbReference type="Pfam" id="PF00005">
    <property type="entry name" value="ABC_tran"/>
    <property type="match status" value="2"/>
</dbReference>
<dbReference type="InterPro" id="IPR003593">
    <property type="entry name" value="AAA+_ATPase"/>
</dbReference>
<accession>A0ABP5ELB5</accession>
<dbReference type="InterPro" id="IPR017871">
    <property type="entry name" value="ABC_transporter-like_CS"/>
</dbReference>
<dbReference type="CDD" id="cd03221">
    <property type="entry name" value="ABCF_EF-3"/>
    <property type="match status" value="2"/>
</dbReference>
<evidence type="ECO:0000259" key="4">
    <source>
        <dbReference type="PROSITE" id="PS50893"/>
    </source>
</evidence>
<feature type="compositionally biased region" description="Polar residues" evidence="3">
    <location>
        <begin position="522"/>
        <end position="541"/>
    </location>
</feature>
<keyword evidence="2 5" id="KW-0067">ATP-binding</keyword>
<feature type="domain" description="ABC transporter" evidence="4">
    <location>
        <begin position="9"/>
        <end position="230"/>
    </location>
</feature>
<evidence type="ECO:0000256" key="1">
    <source>
        <dbReference type="ARBA" id="ARBA00022741"/>
    </source>
</evidence>
<reference evidence="6" key="1">
    <citation type="journal article" date="2019" name="Int. J. Syst. Evol. Microbiol.">
        <title>The Global Catalogue of Microorganisms (GCM) 10K type strain sequencing project: providing services to taxonomists for standard genome sequencing and annotation.</title>
        <authorList>
            <consortium name="The Broad Institute Genomics Platform"/>
            <consortium name="The Broad Institute Genome Sequencing Center for Infectious Disease"/>
            <person name="Wu L."/>
            <person name="Ma J."/>
        </authorList>
    </citation>
    <scope>NUCLEOTIDE SEQUENCE [LARGE SCALE GENOMIC DNA]</scope>
    <source>
        <strain evidence="6">JCM 16013</strain>
    </source>
</reference>
<organism evidence="5 6">
    <name type="scientific">Catenulispora subtropica</name>
    <dbReference type="NCBI Taxonomy" id="450798"/>
    <lineage>
        <taxon>Bacteria</taxon>
        <taxon>Bacillati</taxon>
        <taxon>Actinomycetota</taxon>
        <taxon>Actinomycetes</taxon>
        <taxon>Catenulisporales</taxon>
        <taxon>Catenulisporaceae</taxon>
        <taxon>Catenulispora</taxon>
    </lineage>
</organism>
<proteinExistence type="predicted"/>
<evidence type="ECO:0000256" key="2">
    <source>
        <dbReference type="ARBA" id="ARBA00022840"/>
    </source>
</evidence>
<dbReference type="PANTHER" id="PTHR42855:SF1">
    <property type="entry name" value="ABC TRANSPORTER DOMAIN-CONTAINING PROTEIN"/>
    <property type="match status" value="1"/>
</dbReference>
<dbReference type="InterPro" id="IPR032781">
    <property type="entry name" value="ABC_tran_Xtn"/>
</dbReference>
<dbReference type="RefSeq" id="WP_344661972.1">
    <property type="nucleotide sequence ID" value="NZ_BAAAQM010000063.1"/>
</dbReference>
<name>A0ABP5ELB5_9ACTN</name>
<feature type="region of interest" description="Disordered" evidence="3">
    <location>
        <begin position="512"/>
        <end position="546"/>
    </location>
</feature>
<dbReference type="PROSITE" id="PS50893">
    <property type="entry name" value="ABC_TRANSPORTER_2"/>
    <property type="match status" value="2"/>
</dbReference>
<keyword evidence="6" id="KW-1185">Reference proteome</keyword>
<feature type="compositionally biased region" description="Basic and acidic residues" evidence="3">
    <location>
        <begin position="512"/>
        <end position="521"/>
    </location>
</feature>
<protein>
    <submittedName>
        <fullName evidence="5">ABC-F family ATP-binding cassette domain-containing protein</fullName>
    </submittedName>
</protein>
<dbReference type="GO" id="GO:0005524">
    <property type="term" value="F:ATP binding"/>
    <property type="evidence" value="ECO:0007669"/>
    <property type="project" value="UniProtKB-KW"/>
</dbReference>
<dbReference type="InterPro" id="IPR051309">
    <property type="entry name" value="ABCF_ATPase"/>
</dbReference>
<evidence type="ECO:0000313" key="6">
    <source>
        <dbReference type="Proteomes" id="UP001499854"/>
    </source>
</evidence>
<dbReference type="EMBL" id="BAAAQM010000063">
    <property type="protein sequence ID" value="GAA1998804.1"/>
    <property type="molecule type" value="Genomic_DNA"/>
</dbReference>
<dbReference type="InterPro" id="IPR027417">
    <property type="entry name" value="P-loop_NTPase"/>
</dbReference>
<dbReference type="SMART" id="SM00382">
    <property type="entry name" value="AAA"/>
    <property type="match status" value="2"/>
</dbReference>
<evidence type="ECO:0000256" key="3">
    <source>
        <dbReference type="SAM" id="MobiDB-lite"/>
    </source>
</evidence>
<comment type="caution">
    <text evidence="5">The sequence shown here is derived from an EMBL/GenBank/DDBJ whole genome shotgun (WGS) entry which is preliminary data.</text>
</comment>
<dbReference type="Proteomes" id="UP001499854">
    <property type="component" value="Unassembled WGS sequence"/>
</dbReference>
<dbReference type="InterPro" id="IPR003439">
    <property type="entry name" value="ABC_transporter-like_ATP-bd"/>
</dbReference>
<sequence>MAPQAVNLVNLENVSKSYTARTLLDKVSLGLSEGDRIGVVGRNGGGKSTLLRVLAKLDEPDSGRVTHTGGLRVAFVGQHDTLDPTASIRHELVADKSDHEWLADARVRDVIEGLFGGTDFPAFPEGMDTRIGPLSGGERRRVALAKALIGEHDLLLLDEPTNHLDVEGIAWLARHLATAKPALLTVTHDRWFLDAVTTRTWEVVNGQVLDYDGGYSAYILARAERQRQADAEWDRKQNLLRKELAWLRRGAPARTSKPKFRIDAANALIAAEPPARDSAELQKFAASRLGRTVYELEDVSYAVGDGTDRKQLLKDVTWQLGPGERLGLIGVNGSGKSSLVRLLLGEVKPDSGRVVTGVTVKPAHLSQEVAEVDPAWRVLEAVEKVHSTVDLGKGKTLTASQLLERFGFTGEKQWTRVGDLSGGERRRLQLLRLLMDAPNVLLLDEPTNDLDIDTLTAFEDILDGWPGSLLVVSHDRYFLERTTDRVAALYGDGRIRLLPGGVDEYLAHRAEQVTRPAEPRTTKSATQPSNQAKGSTSSQEQRAAKKELARIERRLDKIAEAEAKLHEELSRIGGDYLAAAEADAKLRELHEERLRLEDEWLSLSE</sequence>
<dbReference type="SUPFAM" id="SSF52540">
    <property type="entry name" value="P-loop containing nucleoside triphosphate hydrolases"/>
    <property type="match status" value="2"/>
</dbReference>
<dbReference type="Gene3D" id="3.40.50.300">
    <property type="entry name" value="P-loop containing nucleotide triphosphate hydrolases"/>
    <property type="match status" value="2"/>
</dbReference>